<proteinExistence type="predicted"/>
<feature type="transmembrane region" description="Helical" evidence="1">
    <location>
        <begin position="49"/>
        <end position="76"/>
    </location>
</feature>
<evidence type="ECO:0000313" key="2">
    <source>
        <dbReference type="EMBL" id="MBJ3784836.1"/>
    </source>
</evidence>
<keyword evidence="1" id="KW-0812">Transmembrane</keyword>
<accession>A0A934ITF3</accession>
<organism evidence="2 3">
    <name type="scientific">Devosia sediminis</name>
    <dbReference type="NCBI Taxonomy" id="2798801"/>
    <lineage>
        <taxon>Bacteria</taxon>
        <taxon>Pseudomonadati</taxon>
        <taxon>Pseudomonadota</taxon>
        <taxon>Alphaproteobacteria</taxon>
        <taxon>Hyphomicrobiales</taxon>
        <taxon>Devosiaceae</taxon>
        <taxon>Devosia</taxon>
    </lineage>
</organism>
<protein>
    <submittedName>
        <fullName evidence="2">Uncharacterized protein</fullName>
    </submittedName>
</protein>
<comment type="caution">
    <text evidence="2">The sequence shown here is derived from an EMBL/GenBank/DDBJ whole genome shotgun (WGS) entry which is preliminary data.</text>
</comment>
<sequence length="146" mass="15345">MTDTPASVPRPGKGRLAAIVLLGPLVGAFALVAPQFILDTPSVYPEEYAGVAAFLVTFSYLLGFVPAVLAAIVYWLAYPRIHSMPWPLFLLACLLIGALCGALGVTLTTSAFERQVIFAFPIVAMGALVGAVALAVTAMPFRPRPA</sequence>
<gene>
    <name evidence="2" type="ORF">JEQ47_08915</name>
</gene>
<dbReference type="EMBL" id="JAEKMH010000002">
    <property type="protein sequence ID" value="MBJ3784836.1"/>
    <property type="molecule type" value="Genomic_DNA"/>
</dbReference>
<keyword evidence="1" id="KW-1133">Transmembrane helix</keyword>
<dbReference type="AlphaFoldDB" id="A0A934ITF3"/>
<keyword evidence="3" id="KW-1185">Reference proteome</keyword>
<keyword evidence="1" id="KW-0472">Membrane</keyword>
<evidence type="ECO:0000313" key="3">
    <source>
        <dbReference type="Proteomes" id="UP000602124"/>
    </source>
</evidence>
<dbReference type="RefSeq" id="WP_198876059.1">
    <property type="nucleotide sequence ID" value="NZ_JAEKMH010000002.1"/>
</dbReference>
<feature type="transmembrane region" description="Helical" evidence="1">
    <location>
        <begin position="118"/>
        <end position="141"/>
    </location>
</feature>
<feature type="transmembrane region" description="Helical" evidence="1">
    <location>
        <begin position="88"/>
        <end position="112"/>
    </location>
</feature>
<name>A0A934ITF3_9HYPH</name>
<feature type="transmembrane region" description="Helical" evidence="1">
    <location>
        <begin position="16"/>
        <end position="37"/>
    </location>
</feature>
<evidence type="ECO:0000256" key="1">
    <source>
        <dbReference type="SAM" id="Phobius"/>
    </source>
</evidence>
<dbReference type="Proteomes" id="UP000602124">
    <property type="component" value="Unassembled WGS sequence"/>
</dbReference>
<reference evidence="2" key="1">
    <citation type="submission" date="2020-12" db="EMBL/GenBank/DDBJ databases">
        <title>Devosia sp. MSA67 isolated from Mo River.</title>
        <authorList>
            <person name="Ma F."/>
            <person name="Zi Z."/>
        </authorList>
    </citation>
    <scope>NUCLEOTIDE SEQUENCE</scope>
    <source>
        <strain evidence="2">MSA67</strain>
    </source>
</reference>